<dbReference type="InterPro" id="IPR000719">
    <property type="entry name" value="Prot_kinase_dom"/>
</dbReference>
<evidence type="ECO:0000259" key="6">
    <source>
        <dbReference type="PROSITE" id="PS50011"/>
    </source>
</evidence>
<keyword evidence="2" id="KW-0808">Transferase</keyword>
<evidence type="ECO:0000256" key="2">
    <source>
        <dbReference type="ARBA" id="ARBA00022679"/>
    </source>
</evidence>
<dbReference type="PANTHER" id="PTHR43671:SF13">
    <property type="entry name" value="SERINE_THREONINE-PROTEIN KINASE NEK2"/>
    <property type="match status" value="1"/>
</dbReference>
<dbReference type="AlphaFoldDB" id="A0A645IJ09"/>
<dbReference type="EMBL" id="VSSQ01114679">
    <property type="protein sequence ID" value="MPN50469.1"/>
    <property type="molecule type" value="Genomic_DNA"/>
</dbReference>
<dbReference type="PANTHER" id="PTHR43671">
    <property type="entry name" value="SERINE/THREONINE-PROTEIN KINASE NEK"/>
    <property type="match status" value="1"/>
</dbReference>
<dbReference type="GO" id="GO:0004674">
    <property type="term" value="F:protein serine/threonine kinase activity"/>
    <property type="evidence" value="ECO:0007669"/>
    <property type="project" value="UniProtKB-EC"/>
</dbReference>
<dbReference type="GO" id="GO:0005524">
    <property type="term" value="F:ATP binding"/>
    <property type="evidence" value="ECO:0007669"/>
    <property type="project" value="UniProtKB-KW"/>
</dbReference>
<dbReference type="SUPFAM" id="SSF56112">
    <property type="entry name" value="Protein kinase-like (PK-like)"/>
    <property type="match status" value="1"/>
</dbReference>
<dbReference type="Pfam" id="PF00069">
    <property type="entry name" value="Pkinase"/>
    <property type="match status" value="1"/>
</dbReference>
<sequence length="128" mass="14646">MGLAHFGGKTPDADSLMATPLYVPPELVRGEYHRFGLKTDLYSFGATLYEMFVGEAPLFSVDMDEVLHMQLTEKPQPLCERLGFFDADLSRFIDRLLAKDPDLRPSSWNETAEFLRKIELRTRAATFR</sequence>
<gene>
    <name evidence="7" type="ORF">SDC9_198096</name>
</gene>
<evidence type="ECO:0000256" key="4">
    <source>
        <dbReference type="ARBA" id="ARBA00022777"/>
    </source>
</evidence>
<dbReference type="InterPro" id="IPR050660">
    <property type="entry name" value="NEK_Ser/Thr_kinase"/>
</dbReference>
<dbReference type="PROSITE" id="PS50011">
    <property type="entry name" value="PROTEIN_KINASE_DOM"/>
    <property type="match status" value="1"/>
</dbReference>
<keyword evidence="3" id="KW-0547">Nucleotide-binding</keyword>
<name>A0A645IJ09_9ZZZZ</name>
<proteinExistence type="predicted"/>
<dbReference type="EC" id="2.7.11.1" evidence="1"/>
<dbReference type="InterPro" id="IPR011009">
    <property type="entry name" value="Kinase-like_dom_sf"/>
</dbReference>
<keyword evidence="4" id="KW-0418">Kinase</keyword>
<accession>A0A645IJ09</accession>
<evidence type="ECO:0000313" key="7">
    <source>
        <dbReference type="EMBL" id="MPN50469.1"/>
    </source>
</evidence>
<comment type="caution">
    <text evidence="7">The sequence shown here is derived from an EMBL/GenBank/DDBJ whole genome shotgun (WGS) entry which is preliminary data.</text>
</comment>
<evidence type="ECO:0000256" key="3">
    <source>
        <dbReference type="ARBA" id="ARBA00022741"/>
    </source>
</evidence>
<feature type="domain" description="Protein kinase" evidence="6">
    <location>
        <begin position="1"/>
        <end position="115"/>
    </location>
</feature>
<keyword evidence="5" id="KW-0067">ATP-binding</keyword>
<organism evidence="7">
    <name type="scientific">bioreactor metagenome</name>
    <dbReference type="NCBI Taxonomy" id="1076179"/>
    <lineage>
        <taxon>unclassified sequences</taxon>
        <taxon>metagenomes</taxon>
        <taxon>ecological metagenomes</taxon>
    </lineage>
</organism>
<dbReference type="Gene3D" id="1.10.510.10">
    <property type="entry name" value="Transferase(Phosphotransferase) domain 1"/>
    <property type="match status" value="1"/>
</dbReference>
<evidence type="ECO:0000256" key="1">
    <source>
        <dbReference type="ARBA" id="ARBA00012513"/>
    </source>
</evidence>
<evidence type="ECO:0000256" key="5">
    <source>
        <dbReference type="ARBA" id="ARBA00022840"/>
    </source>
</evidence>
<protein>
    <recommendedName>
        <fullName evidence="1">non-specific serine/threonine protein kinase</fullName>
        <ecNumber evidence="1">2.7.11.1</ecNumber>
    </recommendedName>
</protein>
<reference evidence="7" key="1">
    <citation type="submission" date="2019-08" db="EMBL/GenBank/DDBJ databases">
        <authorList>
            <person name="Kucharzyk K."/>
            <person name="Murdoch R.W."/>
            <person name="Higgins S."/>
            <person name="Loffler F."/>
        </authorList>
    </citation>
    <scope>NUCLEOTIDE SEQUENCE</scope>
</reference>